<reference evidence="1 2" key="1">
    <citation type="submission" date="2018-03" db="EMBL/GenBank/DDBJ databases">
        <title>Whole genome analyses suggest that Burkholderia sensu lato contains two further novel genera in the rhizoxinica-symbiotica group Mycetohabitans gen. nov., and Trinickia gen. nov.: implications for the evolution of diazotrophy and nodulation in the Burkholderiaceae.</title>
        <authorList>
            <person name="Estrada De Los Santos P."/>
            <person name="Palmer M."/>
            <person name="Chavez-Ramirez B."/>
            <person name="Steenkamp E.T."/>
            <person name="Hirsch A.M."/>
            <person name="Manyaka P."/>
            <person name="Maluk M."/>
            <person name="Lafos M."/>
            <person name="Crook M."/>
            <person name="Gross E."/>
            <person name="Simon M.F."/>
            <person name="Bueno Dos Reis Junior F."/>
            <person name="Poole P.S."/>
            <person name="Venter S.N."/>
            <person name="James E.K."/>
        </authorList>
    </citation>
    <scope>NUCLEOTIDE SEQUENCE [LARGE SCALE GENOMIC DNA]</scope>
    <source>
        <strain evidence="1 2">JPY-366</strain>
    </source>
</reference>
<accession>A0A2T3XUF9</accession>
<name>A0A2T3XUF9_9BURK</name>
<dbReference type="Gene3D" id="2.60.290.11">
    <property type="entry name" value="TM1070-like"/>
    <property type="match status" value="1"/>
</dbReference>
<dbReference type="AlphaFoldDB" id="A0A2T3XUF9"/>
<dbReference type="InterPro" id="IPR036698">
    <property type="entry name" value="TM1070-like_sf"/>
</dbReference>
<dbReference type="PIRSF" id="PIRSF008711">
    <property type="entry name" value="UCP008711"/>
    <property type="match status" value="1"/>
</dbReference>
<dbReference type="InterPro" id="IPR009794">
    <property type="entry name" value="ASRT"/>
</dbReference>
<evidence type="ECO:0000313" key="2">
    <source>
        <dbReference type="Proteomes" id="UP000240638"/>
    </source>
</evidence>
<sequence length="124" mass="13896">MQAIGKRRWAIAEGYLPPYSTGDSRELESHEAACILNAGERDAHVEVTIFFRDRDPAGPYRLTVPARRTLHMRFNDLSDPERIPTGTEYSAVLESDVPVIVQHTRLDSRQAELALLSTIAFGTD</sequence>
<protein>
    <submittedName>
        <fullName evidence="1">Sensory rhodopsin transducer</fullName>
    </submittedName>
</protein>
<dbReference type="SUPFAM" id="SSF89232">
    <property type="entry name" value="Hypothetical protein TM1070"/>
    <property type="match status" value="1"/>
</dbReference>
<dbReference type="Proteomes" id="UP000240638">
    <property type="component" value="Unassembled WGS sequence"/>
</dbReference>
<dbReference type="RefSeq" id="WP_107151160.1">
    <property type="nucleotide sequence ID" value="NZ_PYUC01000006.1"/>
</dbReference>
<dbReference type="EMBL" id="PYUC01000006">
    <property type="protein sequence ID" value="PTB20092.1"/>
    <property type="molecule type" value="Genomic_DNA"/>
</dbReference>
<evidence type="ECO:0000313" key="1">
    <source>
        <dbReference type="EMBL" id="PTB20092.1"/>
    </source>
</evidence>
<dbReference type="Pfam" id="PF07100">
    <property type="entry name" value="ASRT"/>
    <property type="match status" value="1"/>
</dbReference>
<organism evidence="1 2">
    <name type="scientific">Trinickia symbiotica</name>
    <dbReference type="NCBI Taxonomy" id="863227"/>
    <lineage>
        <taxon>Bacteria</taxon>
        <taxon>Pseudomonadati</taxon>
        <taxon>Pseudomonadota</taxon>
        <taxon>Betaproteobacteria</taxon>
        <taxon>Burkholderiales</taxon>
        <taxon>Burkholderiaceae</taxon>
        <taxon>Trinickia</taxon>
    </lineage>
</organism>
<gene>
    <name evidence="1" type="ORF">C9I57_13365</name>
</gene>
<proteinExistence type="predicted"/>
<comment type="caution">
    <text evidence="1">The sequence shown here is derived from an EMBL/GenBank/DDBJ whole genome shotgun (WGS) entry which is preliminary data.</text>
</comment>